<organism evidence="1 2">
    <name type="scientific">Tessaracoccus flavescens</name>
    <dbReference type="NCBI Taxonomy" id="399497"/>
    <lineage>
        <taxon>Bacteria</taxon>
        <taxon>Bacillati</taxon>
        <taxon>Actinomycetota</taxon>
        <taxon>Actinomycetes</taxon>
        <taxon>Propionibacteriales</taxon>
        <taxon>Propionibacteriaceae</taxon>
        <taxon>Tessaracoccus</taxon>
    </lineage>
</organism>
<dbReference type="AlphaFoldDB" id="A0A921EL33"/>
<evidence type="ECO:0000313" key="1">
    <source>
        <dbReference type="EMBL" id="HJE50533.1"/>
    </source>
</evidence>
<name>A0A921EL33_9ACTN</name>
<reference evidence="1" key="2">
    <citation type="submission" date="2021-09" db="EMBL/GenBank/DDBJ databases">
        <authorList>
            <person name="Gilroy R."/>
        </authorList>
    </citation>
    <scope>NUCLEOTIDE SEQUENCE</scope>
    <source>
        <strain evidence="1">ChiGjej3B3-7470</strain>
    </source>
</reference>
<proteinExistence type="predicted"/>
<gene>
    <name evidence="1" type="ORF">K8V15_00865</name>
</gene>
<dbReference type="Proteomes" id="UP000712713">
    <property type="component" value="Unassembled WGS sequence"/>
</dbReference>
<comment type="caution">
    <text evidence="1">The sequence shown here is derived from an EMBL/GenBank/DDBJ whole genome shotgun (WGS) entry which is preliminary data.</text>
</comment>
<protein>
    <submittedName>
        <fullName evidence="1">Uncharacterized protein</fullName>
    </submittedName>
</protein>
<accession>A0A921EL33</accession>
<evidence type="ECO:0000313" key="2">
    <source>
        <dbReference type="Proteomes" id="UP000712713"/>
    </source>
</evidence>
<sequence>MSKWSIILKTAGGVIATTATLLTTLRENPQAAEGIDKALSKVKAATDSEKPKLRFDAKLRAIEVAADAVEETFPMAVEPEGWRRQSKALRTRGELAWNGNTGKARRRAIKAVDGEASELLEGINRRLAEMQAEAAPSAIQPPTD</sequence>
<dbReference type="EMBL" id="DYZF01000024">
    <property type="protein sequence ID" value="HJE50533.1"/>
    <property type="molecule type" value="Genomic_DNA"/>
</dbReference>
<reference evidence="1" key="1">
    <citation type="journal article" date="2021" name="PeerJ">
        <title>Extensive microbial diversity within the chicken gut microbiome revealed by metagenomics and culture.</title>
        <authorList>
            <person name="Gilroy R."/>
            <person name="Ravi A."/>
            <person name="Getino M."/>
            <person name="Pursley I."/>
            <person name="Horton D.L."/>
            <person name="Alikhan N.F."/>
            <person name="Baker D."/>
            <person name="Gharbi K."/>
            <person name="Hall N."/>
            <person name="Watson M."/>
            <person name="Adriaenssens E.M."/>
            <person name="Foster-Nyarko E."/>
            <person name="Jarju S."/>
            <person name="Secka A."/>
            <person name="Antonio M."/>
            <person name="Oren A."/>
            <person name="Chaudhuri R.R."/>
            <person name="La Ragione R."/>
            <person name="Hildebrand F."/>
            <person name="Pallen M.J."/>
        </authorList>
    </citation>
    <scope>NUCLEOTIDE SEQUENCE</scope>
    <source>
        <strain evidence="1">ChiGjej3B3-7470</strain>
    </source>
</reference>